<feature type="domain" description="Retroviral Gag polyprotein M" evidence="2">
    <location>
        <begin position="21"/>
        <end position="82"/>
    </location>
</feature>
<reference evidence="3" key="1">
    <citation type="submission" date="2019-10" db="EMBL/GenBank/DDBJ databases">
        <authorList>
            <person name="Soares A.E.R."/>
            <person name="Aleixo A."/>
            <person name="Schneider P."/>
            <person name="Miyaki C.Y."/>
            <person name="Schneider M.P."/>
            <person name="Mello C."/>
            <person name="Vasconcelos A.T.R."/>
        </authorList>
    </citation>
    <scope>NUCLEOTIDE SEQUENCE</scope>
    <source>
        <tissue evidence="3">Muscle</tissue>
    </source>
</reference>
<name>A0ABQ9D3U3_9PASS</name>
<feature type="region of interest" description="Disordered" evidence="1">
    <location>
        <begin position="106"/>
        <end position="299"/>
    </location>
</feature>
<comment type="caution">
    <text evidence="3">The sequence shown here is derived from an EMBL/GenBank/DDBJ whole genome shotgun (WGS) entry which is preliminary data.</text>
</comment>
<sequence>MEALAKVVLQIRKQWGINCKPKDFTFAVARLMQIGVIDQPVDVLHPEIWDKHTKALAQETMSSGHGKNLKAWGKVVQALQKAIQDQETWKVAEKCLLAAPKLGDGATTQTLCPPTTDVSNSDSAAEEQERVGTSYSELAKEARTVMKNADSETVKDKSPPYVSQNGAEGREEGRGESIADGKRGEVTELMGVCGEEGVENSGEGVEKGDASDRKGGRHANGEKNVNQKEKYLHKASAPSRGRDKQRGKNQIIGRPHNPYVAVPEKNDGLTDVPFVTNSTRTRSEQHQRDCRKESCDAFV</sequence>
<proteinExistence type="predicted"/>
<dbReference type="Gene3D" id="1.10.150.90">
    <property type="entry name" value="Immunodeficiency lentiviruses, gag gene matrix protein p17"/>
    <property type="match status" value="1"/>
</dbReference>
<feature type="compositionally biased region" description="Basic and acidic residues" evidence="1">
    <location>
        <begin position="204"/>
        <end position="232"/>
    </location>
</feature>
<dbReference type="InterPro" id="IPR010999">
    <property type="entry name" value="Retrovr_matrix"/>
</dbReference>
<dbReference type="Proteomes" id="UP001145742">
    <property type="component" value="Unassembled WGS sequence"/>
</dbReference>
<protein>
    <recommendedName>
        <fullName evidence="2">Retroviral Gag polyprotein M domain-containing protein</fullName>
    </recommendedName>
</protein>
<feature type="compositionally biased region" description="Polar residues" evidence="1">
    <location>
        <begin position="106"/>
        <end position="123"/>
    </location>
</feature>
<evidence type="ECO:0000313" key="3">
    <source>
        <dbReference type="EMBL" id="KAJ7414535.1"/>
    </source>
</evidence>
<dbReference type="Pfam" id="PF02813">
    <property type="entry name" value="Retro_M"/>
    <property type="match status" value="1"/>
</dbReference>
<feature type="compositionally biased region" description="Low complexity" evidence="1">
    <location>
        <begin position="191"/>
        <end position="203"/>
    </location>
</feature>
<feature type="compositionally biased region" description="Basic and acidic residues" evidence="1">
    <location>
        <begin position="281"/>
        <end position="299"/>
    </location>
</feature>
<evidence type="ECO:0000259" key="2">
    <source>
        <dbReference type="Pfam" id="PF02813"/>
    </source>
</evidence>
<evidence type="ECO:0000256" key="1">
    <source>
        <dbReference type="SAM" id="MobiDB-lite"/>
    </source>
</evidence>
<evidence type="ECO:0000313" key="4">
    <source>
        <dbReference type="Proteomes" id="UP001145742"/>
    </source>
</evidence>
<organism evidence="3 4">
    <name type="scientific">Willisornis vidua</name>
    <name type="common">Xingu scale-backed antbird</name>
    <dbReference type="NCBI Taxonomy" id="1566151"/>
    <lineage>
        <taxon>Eukaryota</taxon>
        <taxon>Metazoa</taxon>
        <taxon>Chordata</taxon>
        <taxon>Craniata</taxon>
        <taxon>Vertebrata</taxon>
        <taxon>Euteleostomi</taxon>
        <taxon>Archelosauria</taxon>
        <taxon>Archosauria</taxon>
        <taxon>Dinosauria</taxon>
        <taxon>Saurischia</taxon>
        <taxon>Theropoda</taxon>
        <taxon>Coelurosauria</taxon>
        <taxon>Aves</taxon>
        <taxon>Neognathae</taxon>
        <taxon>Neoaves</taxon>
        <taxon>Telluraves</taxon>
        <taxon>Australaves</taxon>
        <taxon>Passeriformes</taxon>
        <taxon>Thamnophilidae</taxon>
        <taxon>Willisornis</taxon>
    </lineage>
</organism>
<feature type="compositionally biased region" description="Basic and acidic residues" evidence="1">
    <location>
        <begin position="138"/>
        <end position="158"/>
    </location>
</feature>
<dbReference type="SUPFAM" id="SSF47836">
    <property type="entry name" value="Retroviral matrix proteins"/>
    <property type="match status" value="1"/>
</dbReference>
<gene>
    <name evidence="3" type="ORF">WISP_83409</name>
</gene>
<accession>A0ABQ9D3U3</accession>
<dbReference type="InterPro" id="IPR004028">
    <property type="entry name" value="Gag_M"/>
</dbReference>
<dbReference type="EMBL" id="WHWB01034043">
    <property type="protein sequence ID" value="KAJ7414535.1"/>
    <property type="molecule type" value="Genomic_DNA"/>
</dbReference>
<dbReference type="InterPro" id="IPR012344">
    <property type="entry name" value="Matrix_HIV/RSV_N"/>
</dbReference>
<keyword evidence="4" id="KW-1185">Reference proteome</keyword>
<feature type="compositionally biased region" description="Basic and acidic residues" evidence="1">
    <location>
        <begin position="168"/>
        <end position="186"/>
    </location>
</feature>